<evidence type="ECO:0000313" key="4">
    <source>
        <dbReference type="WBParaSite" id="Pan_g10736.t1"/>
    </source>
</evidence>
<feature type="region of interest" description="Disordered" evidence="1">
    <location>
        <begin position="87"/>
        <end position="135"/>
    </location>
</feature>
<evidence type="ECO:0000256" key="1">
    <source>
        <dbReference type="SAM" id="MobiDB-lite"/>
    </source>
</evidence>
<keyword evidence="2" id="KW-0732">Signal</keyword>
<feature type="compositionally biased region" description="Acidic residues" evidence="1">
    <location>
        <begin position="92"/>
        <end position="101"/>
    </location>
</feature>
<dbReference type="Proteomes" id="UP000492821">
    <property type="component" value="Unassembled WGS sequence"/>
</dbReference>
<feature type="chain" id="PRO_5028943621" evidence="2">
    <location>
        <begin position="23"/>
        <end position="211"/>
    </location>
</feature>
<evidence type="ECO:0000313" key="3">
    <source>
        <dbReference type="Proteomes" id="UP000492821"/>
    </source>
</evidence>
<name>A0A7E4UP07_PANRE</name>
<sequence>MDHLPGLVVVFGLCLLVGAVSGQSVLFPHGYFDMNKLTAVDAFYLNMLAISTLENSGITEKELDDLAESRKVPAPPGSLQAMIEKAGNATTADDDDDSDEFEPLHEKPLTPGDRPRAPFKRVRREDDDDDFNPFEDIATRAPSTVAPQRQRLLNRNQILGVSSARPRQHVGIPHEGEMPKQGWMHPRRRKPYIDIDWSKPQIVELPLPPDA</sequence>
<protein>
    <submittedName>
        <fullName evidence="4">Uncharacterized protein</fullName>
    </submittedName>
</protein>
<evidence type="ECO:0000256" key="2">
    <source>
        <dbReference type="SAM" id="SignalP"/>
    </source>
</evidence>
<accession>A0A7E4UP07</accession>
<reference evidence="3" key="1">
    <citation type="journal article" date="2013" name="Genetics">
        <title>The draft genome and transcriptome of Panagrellus redivivus are shaped by the harsh demands of a free-living lifestyle.</title>
        <authorList>
            <person name="Srinivasan J."/>
            <person name="Dillman A.R."/>
            <person name="Macchietto M.G."/>
            <person name="Heikkinen L."/>
            <person name="Lakso M."/>
            <person name="Fracchia K.M."/>
            <person name="Antoshechkin I."/>
            <person name="Mortazavi A."/>
            <person name="Wong G."/>
            <person name="Sternberg P.W."/>
        </authorList>
    </citation>
    <scope>NUCLEOTIDE SEQUENCE [LARGE SCALE GENOMIC DNA]</scope>
    <source>
        <strain evidence="3">MT8872</strain>
    </source>
</reference>
<feature type="signal peptide" evidence="2">
    <location>
        <begin position="1"/>
        <end position="22"/>
    </location>
</feature>
<dbReference type="AlphaFoldDB" id="A0A7E4UP07"/>
<reference evidence="4" key="2">
    <citation type="submission" date="2020-10" db="UniProtKB">
        <authorList>
            <consortium name="WormBaseParasite"/>
        </authorList>
    </citation>
    <scope>IDENTIFICATION</scope>
</reference>
<keyword evidence="3" id="KW-1185">Reference proteome</keyword>
<organism evidence="3 4">
    <name type="scientific">Panagrellus redivivus</name>
    <name type="common">Microworm</name>
    <dbReference type="NCBI Taxonomy" id="6233"/>
    <lineage>
        <taxon>Eukaryota</taxon>
        <taxon>Metazoa</taxon>
        <taxon>Ecdysozoa</taxon>
        <taxon>Nematoda</taxon>
        <taxon>Chromadorea</taxon>
        <taxon>Rhabditida</taxon>
        <taxon>Tylenchina</taxon>
        <taxon>Panagrolaimomorpha</taxon>
        <taxon>Panagrolaimoidea</taxon>
        <taxon>Panagrolaimidae</taxon>
        <taxon>Panagrellus</taxon>
    </lineage>
</organism>
<dbReference type="WBParaSite" id="Pan_g10736.t1">
    <property type="protein sequence ID" value="Pan_g10736.t1"/>
    <property type="gene ID" value="Pan_g10736"/>
</dbReference>
<proteinExistence type="predicted"/>
<feature type="compositionally biased region" description="Basic and acidic residues" evidence="1">
    <location>
        <begin position="102"/>
        <end position="116"/>
    </location>
</feature>